<feature type="domain" description="Exonuclease" evidence="4">
    <location>
        <begin position="152"/>
        <end position="307"/>
    </location>
</feature>
<dbReference type="Proteomes" id="UP001335325">
    <property type="component" value="Chromosome"/>
</dbReference>
<keyword evidence="1" id="KW-0540">Nuclease</keyword>
<keyword evidence="2" id="KW-0378">Hydrolase</keyword>
<keyword evidence="3 5" id="KW-0269">Exonuclease</keyword>
<reference evidence="5 6" key="1">
    <citation type="submission" date="2022-10" db="EMBL/GenBank/DDBJ databases">
        <title>The complete genomes of actinobacterial strains from the NBC collection.</title>
        <authorList>
            <person name="Joergensen T.S."/>
            <person name="Alvarez Arevalo M."/>
            <person name="Sterndorff E.B."/>
            <person name="Faurdal D."/>
            <person name="Vuksanovic O."/>
            <person name="Mourched A.-S."/>
            <person name="Charusanti P."/>
            <person name="Shaw S."/>
            <person name="Blin K."/>
            <person name="Weber T."/>
        </authorList>
    </citation>
    <scope>NUCLEOTIDE SEQUENCE [LARGE SCALE GENOMIC DNA]</scope>
    <source>
        <strain evidence="5 6">NBC 01753</strain>
    </source>
</reference>
<evidence type="ECO:0000256" key="1">
    <source>
        <dbReference type="ARBA" id="ARBA00022722"/>
    </source>
</evidence>
<evidence type="ECO:0000256" key="3">
    <source>
        <dbReference type="ARBA" id="ARBA00022839"/>
    </source>
</evidence>
<sequence>MEAAGWVTPADTYERRVGRSRTVTVALYRLSDVRALRDMPGVDWKAARGLPKGAPSPLREYAKLAPPRAAVVRAFAQGLADRHGVRVWAWNSPYSGRWELDWERVEEAPTEETVRRELAADPQAASYAAEIVLGPAWGEITREARELLQPGRAAVVDTETTDLFGRTVEIAVLDAATGKKLLDTLVNPGDAKISDGARWVHGITDEMVADARPFEKILPRLRQVTRGRIICAYSAEYDRTVVLKDVERAGKKPMHLEPEGNWYCLMQAYADWLGVRRWLRLGGGHRAAGDCEAARQVLIEMSKGRGFEFSEGGS</sequence>
<evidence type="ECO:0000259" key="4">
    <source>
        <dbReference type="SMART" id="SM00479"/>
    </source>
</evidence>
<dbReference type="SUPFAM" id="SSF53098">
    <property type="entry name" value="Ribonuclease H-like"/>
    <property type="match status" value="1"/>
</dbReference>
<dbReference type="InterPro" id="IPR013520">
    <property type="entry name" value="Ribonucl_H"/>
</dbReference>
<dbReference type="Pfam" id="PF00929">
    <property type="entry name" value="RNase_T"/>
    <property type="match status" value="1"/>
</dbReference>
<gene>
    <name evidence="5" type="ORF">OIE73_39310</name>
</gene>
<evidence type="ECO:0000313" key="5">
    <source>
        <dbReference type="EMBL" id="WSD11117.1"/>
    </source>
</evidence>
<dbReference type="EMBL" id="CP109134">
    <property type="protein sequence ID" value="WSD11117.1"/>
    <property type="molecule type" value="Genomic_DNA"/>
</dbReference>
<dbReference type="CDD" id="cd06127">
    <property type="entry name" value="DEDDh"/>
    <property type="match status" value="1"/>
</dbReference>
<dbReference type="InterPro" id="IPR036397">
    <property type="entry name" value="RNaseH_sf"/>
</dbReference>
<evidence type="ECO:0000313" key="6">
    <source>
        <dbReference type="Proteomes" id="UP001335325"/>
    </source>
</evidence>
<proteinExistence type="predicted"/>
<dbReference type="GeneID" id="91548761"/>
<organism evidence="5 6">
    <name type="scientific">Streptomyces hirsutus</name>
    <dbReference type="NCBI Taxonomy" id="35620"/>
    <lineage>
        <taxon>Bacteria</taxon>
        <taxon>Bacillati</taxon>
        <taxon>Actinomycetota</taxon>
        <taxon>Actinomycetes</taxon>
        <taxon>Kitasatosporales</taxon>
        <taxon>Streptomycetaceae</taxon>
        <taxon>Streptomyces</taxon>
    </lineage>
</organism>
<dbReference type="GO" id="GO:0004527">
    <property type="term" value="F:exonuclease activity"/>
    <property type="evidence" value="ECO:0007669"/>
    <property type="project" value="UniProtKB-KW"/>
</dbReference>
<dbReference type="PANTHER" id="PTHR30231">
    <property type="entry name" value="DNA POLYMERASE III SUBUNIT EPSILON"/>
    <property type="match status" value="1"/>
</dbReference>
<dbReference type="RefSeq" id="WP_326756791.1">
    <property type="nucleotide sequence ID" value="NZ_CP109134.1"/>
</dbReference>
<protein>
    <submittedName>
        <fullName evidence="5">3'-5' exonuclease</fullName>
    </submittedName>
</protein>
<keyword evidence="6" id="KW-1185">Reference proteome</keyword>
<dbReference type="Gene3D" id="3.30.420.10">
    <property type="entry name" value="Ribonuclease H-like superfamily/Ribonuclease H"/>
    <property type="match status" value="1"/>
</dbReference>
<evidence type="ECO:0000256" key="2">
    <source>
        <dbReference type="ARBA" id="ARBA00022801"/>
    </source>
</evidence>
<accession>A0ABZ1H0P0</accession>
<dbReference type="InterPro" id="IPR012337">
    <property type="entry name" value="RNaseH-like_sf"/>
</dbReference>
<dbReference type="PANTHER" id="PTHR30231:SF4">
    <property type="entry name" value="PROTEIN NEN2"/>
    <property type="match status" value="1"/>
</dbReference>
<dbReference type="SMART" id="SM00479">
    <property type="entry name" value="EXOIII"/>
    <property type="match status" value="1"/>
</dbReference>
<name>A0ABZ1H0P0_9ACTN</name>